<comment type="caution">
    <text evidence="8">The sequence shown here is derived from an EMBL/GenBank/DDBJ whole genome shotgun (WGS) entry which is preliminary data.</text>
</comment>
<feature type="transmembrane region" description="Helical" evidence="5">
    <location>
        <begin position="376"/>
        <end position="394"/>
    </location>
</feature>
<feature type="domain" description="Neurotransmitter-gated ion-channel ligand-binding" evidence="6">
    <location>
        <begin position="143"/>
        <end position="344"/>
    </location>
</feature>
<dbReference type="Gene3D" id="1.20.58.390">
    <property type="entry name" value="Neurotransmitter-gated ion-channel transmembrane domain"/>
    <property type="match status" value="1"/>
</dbReference>
<feature type="signal peptide" evidence="5">
    <location>
        <begin position="1"/>
        <end position="21"/>
    </location>
</feature>
<protein>
    <submittedName>
        <fullName evidence="8">Uncharacterized protein</fullName>
    </submittedName>
</protein>
<dbReference type="GO" id="GO:0016020">
    <property type="term" value="C:membrane"/>
    <property type="evidence" value="ECO:0007669"/>
    <property type="project" value="UniProtKB-SubCell"/>
</dbReference>
<keyword evidence="5" id="KW-0406">Ion transport</keyword>
<dbReference type="InterPro" id="IPR036719">
    <property type="entry name" value="Neuro-gated_channel_TM_sf"/>
</dbReference>
<dbReference type="InterPro" id="IPR038050">
    <property type="entry name" value="Neuro_actylchol_rec"/>
</dbReference>
<dbReference type="InterPro" id="IPR036734">
    <property type="entry name" value="Neur_chan_lig-bd_sf"/>
</dbReference>
<evidence type="ECO:0000256" key="3">
    <source>
        <dbReference type="ARBA" id="ARBA00022989"/>
    </source>
</evidence>
<dbReference type="EMBL" id="UYJE01006066">
    <property type="protein sequence ID" value="VDI42729.1"/>
    <property type="molecule type" value="Genomic_DNA"/>
</dbReference>
<dbReference type="AlphaFoldDB" id="A0A8B6F2R1"/>
<dbReference type="Pfam" id="PF02932">
    <property type="entry name" value="Neur_chan_memb"/>
    <property type="match status" value="1"/>
</dbReference>
<comment type="subcellular location">
    <subcellularLocation>
        <location evidence="1">Membrane</location>
        <topology evidence="1">Multi-pass membrane protein</topology>
    </subcellularLocation>
</comment>
<accession>A0A8B6F2R1</accession>
<evidence type="ECO:0000313" key="9">
    <source>
        <dbReference type="Proteomes" id="UP000596742"/>
    </source>
</evidence>
<evidence type="ECO:0000313" key="8">
    <source>
        <dbReference type="EMBL" id="VDI42729.1"/>
    </source>
</evidence>
<evidence type="ECO:0000259" key="6">
    <source>
        <dbReference type="Pfam" id="PF02931"/>
    </source>
</evidence>
<dbReference type="CDD" id="cd18997">
    <property type="entry name" value="LGIC_ECD_nAChR"/>
    <property type="match status" value="1"/>
</dbReference>
<name>A0A8B6F2R1_MYTGA</name>
<dbReference type="Pfam" id="PF02931">
    <property type="entry name" value="Neur_chan_LBD"/>
    <property type="match status" value="1"/>
</dbReference>
<comment type="similarity">
    <text evidence="5">Belongs to the ligand-gated ion channel (TC 1.A.9) family.</text>
</comment>
<feature type="domain" description="Neurotransmitter-gated ion-channel transmembrane" evidence="7">
    <location>
        <begin position="351"/>
        <end position="408"/>
    </location>
</feature>
<feature type="transmembrane region" description="Helical" evidence="5">
    <location>
        <begin position="347"/>
        <end position="369"/>
    </location>
</feature>
<keyword evidence="5" id="KW-0407">Ion channel</keyword>
<proteinExistence type="inferred from homology"/>
<dbReference type="PANTHER" id="PTHR18945">
    <property type="entry name" value="NEUROTRANSMITTER GATED ION CHANNEL"/>
    <property type="match status" value="1"/>
</dbReference>
<keyword evidence="9" id="KW-1185">Reference proteome</keyword>
<feature type="chain" id="PRO_5033092401" evidence="5">
    <location>
        <begin position="22"/>
        <end position="434"/>
    </location>
</feature>
<dbReference type="Proteomes" id="UP000596742">
    <property type="component" value="Unassembled WGS sequence"/>
</dbReference>
<keyword evidence="2 5" id="KW-0812">Transmembrane</keyword>
<keyword evidence="4 5" id="KW-0472">Membrane</keyword>
<dbReference type="FunFam" id="2.70.170.10:FF:000030">
    <property type="entry name" value="AcetylCholine Receptor"/>
    <property type="match status" value="1"/>
</dbReference>
<evidence type="ECO:0000256" key="5">
    <source>
        <dbReference type="RuleBase" id="RU000687"/>
    </source>
</evidence>
<dbReference type="GO" id="GO:0004888">
    <property type="term" value="F:transmembrane signaling receptor activity"/>
    <property type="evidence" value="ECO:0007669"/>
    <property type="project" value="InterPro"/>
</dbReference>
<evidence type="ECO:0000256" key="1">
    <source>
        <dbReference type="ARBA" id="ARBA00004141"/>
    </source>
</evidence>
<dbReference type="SUPFAM" id="SSF90112">
    <property type="entry name" value="Neurotransmitter-gated ion-channel transmembrane pore"/>
    <property type="match status" value="1"/>
</dbReference>
<dbReference type="CDD" id="cd19051">
    <property type="entry name" value="LGIC_TM_cation"/>
    <property type="match status" value="1"/>
</dbReference>
<sequence>MFSRKVFLAFYVLMLQALSTANENTSTNACMTTETSTDAKTSTYTTDVKTSTYTTDVKTSTYTTDTTDVKTSTYTTDTTDVKMSTYTTDTTDVETSTYLASTAPMTTTRMNSNNSVNLEDNETEDQASFNYRGMDAGYTDLSLDIGDSYESSVIPYCEGSDKVTVTIDMVIRQLINLDEPEQILVLSAWMRWGWFDCNLVWNVTDYNGTNKIILPIESVWMPDISLYESVAEEFFGLLDYRAIIHSDGTVKYTFPTKLETFCQLDVSRFPFDSQICTLTFGSWVHNGFEIDVTSLVSKVDLSQTKENAEWSITKGEIVRHEVIYGCCPEPYPDVTVYVYMKRKPTGYVINIIIPSMLVTSIAILGFILPVDSGEKIGLQLTVMLTISVFQMLVAEKLPPSADVEPLICINIPEVYTCIKWWINSNAGLSFECIL</sequence>
<dbReference type="InterPro" id="IPR018000">
    <property type="entry name" value="Neurotransmitter_ion_chnl_CS"/>
</dbReference>
<organism evidence="8 9">
    <name type="scientific">Mytilus galloprovincialis</name>
    <name type="common">Mediterranean mussel</name>
    <dbReference type="NCBI Taxonomy" id="29158"/>
    <lineage>
        <taxon>Eukaryota</taxon>
        <taxon>Metazoa</taxon>
        <taxon>Spiralia</taxon>
        <taxon>Lophotrochozoa</taxon>
        <taxon>Mollusca</taxon>
        <taxon>Bivalvia</taxon>
        <taxon>Autobranchia</taxon>
        <taxon>Pteriomorphia</taxon>
        <taxon>Mytilida</taxon>
        <taxon>Mytiloidea</taxon>
        <taxon>Mytilidae</taxon>
        <taxon>Mytilinae</taxon>
        <taxon>Mytilus</taxon>
    </lineage>
</organism>
<evidence type="ECO:0000256" key="4">
    <source>
        <dbReference type="ARBA" id="ARBA00023136"/>
    </source>
</evidence>
<reference evidence="8" key="1">
    <citation type="submission" date="2018-11" db="EMBL/GenBank/DDBJ databases">
        <authorList>
            <person name="Alioto T."/>
            <person name="Alioto T."/>
        </authorList>
    </citation>
    <scope>NUCLEOTIDE SEQUENCE</scope>
</reference>
<comment type="caution">
    <text evidence="5">Lacks conserved residue(s) required for the propagation of feature annotation.</text>
</comment>
<dbReference type="PRINTS" id="PR00252">
    <property type="entry name" value="NRIONCHANNEL"/>
</dbReference>
<dbReference type="Gene3D" id="2.70.170.10">
    <property type="entry name" value="Neurotransmitter-gated ion-channel ligand-binding domain"/>
    <property type="match status" value="1"/>
</dbReference>
<dbReference type="InterPro" id="IPR006201">
    <property type="entry name" value="Neur_channel"/>
</dbReference>
<evidence type="ECO:0000259" key="7">
    <source>
        <dbReference type="Pfam" id="PF02932"/>
    </source>
</evidence>
<dbReference type="SUPFAM" id="SSF63712">
    <property type="entry name" value="Nicotinic receptor ligand binding domain-like"/>
    <property type="match status" value="1"/>
</dbReference>
<dbReference type="InterPro" id="IPR006029">
    <property type="entry name" value="Neurotrans-gated_channel_TM"/>
</dbReference>
<dbReference type="GO" id="GO:0005230">
    <property type="term" value="F:extracellular ligand-gated monoatomic ion channel activity"/>
    <property type="evidence" value="ECO:0007669"/>
    <property type="project" value="InterPro"/>
</dbReference>
<dbReference type="InterPro" id="IPR006202">
    <property type="entry name" value="Neur_chan_lig-bd"/>
</dbReference>
<keyword evidence="5" id="KW-0813">Transport</keyword>
<dbReference type="PROSITE" id="PS00236">
    <property type="entry name" value="NEUROTR_ION_CHANNEL"/>
    <property type="match status" value="1"/>
</dbReference>
<keyword evidence="3 5" id="KW-1133">Transmembrane helix</keyword>
<gene>
    <name evidence="8" type="ORF">MGAL_10B004255</name>
</gene>
<dbReference type="OrthoDB" id="6127630at2759"/>
<keyword evidence="5" id="KW-0732">Signal</keyword>
<evidence type="ECO:0000256" key="2">
    <source>
        <dbReference type="ARBA" id="ARBA00022692"/>
    </source>
</evidence>